<reference evidence="2" key="1">
    <citation type="journal article" date="2020" name="Nat. Genet.">
        <title>Genomic diversifications of five Gossypium allopolyploid species and their impact on cotton improvement.</title>
        <authorList>
            <person name="Chen Z.J."/>
            <person name="Sreedasyam A."/>
            <person name="Ando A."/>
            <person name="Song Q."/>
            <person name="De Santiago L.M."/>
            <person name="Hulse-Kemp A.M."/>
            <person name="Ding M."/>
            <person name="Ye W."/>
            <person name="Kirkbride R.C."/>
            <person name="Jenkins J."/>
            <person name="Plott C."/>
            <person name="Lovell J."/>
            <person name="Lin Y.M."/>
            <person name="Vaughn R."/>
            <person name="Liu B."/>
            <person name="Simpson S."/>
            <person name="Scheffler B.E."/>
            <person name="Wen L."/>
            <person name="Saski C.A."/>
            <person name="Grover C.E."/>
            <person name="Hu G."/>
            <person name="Conover J.L."/>
            <person name="Carlson J.W."/>
            <person name="Shu S."/>
            <person name="Boston L.B."/>
            <person name="Williams M."/>
            <person name="Peterson D.G."/>
            <person name="McGee K."/>
            <person name="Jones D.C."/>
            <person name="Wendel J.F."/>
            <person name="Stelly D.M."/>
            <person name="Grimwood J."/>
            <person name="Schmutz J."/>
        </authorList>
    </citation>
    <scope>NUCLEOTIDE SEQUENCE [LARGE SCALE GENOMIC DNA]</scope>
    <source>
        <strain evidence="2">cv. TM-1</strain>
    </source>
</reference>
<evidence type="ECO:0000256" key="1">
    <source>
        <dbReference type="SAM" id="MobiDB-lite"/>
    </source>
</evidence>
<accession>A0A1U8PPU7</accession>
<organism evidence="2 3">
    <name type="scientific">Gossypium hirsutum</name>
    <name type="common">Upland cotton</name>
    <name type="synonym">Gossypium mexicanum</name>
    <dbReference type="NCBI Taxonomy" id="3635"/>
    <lineage>
        <taxon>Eukaryota</taxon>
        <taxon>Viridiplantae</taxon>
        <taxon>Streptophyta</taxon>
        <taxon>Embryophyta</taxon>
        <taxon>Tracheophyta</taxon>
        <taxon>Spermatophyta</taxon>
        <taxon>Magnoliopsida</taxon>
        <taxon>eudicotyledons</taxon>
        <taxon>Gunneridae</taxon>
        <taxon>Pentapetalae</taxon>
        <taxon>rosids</taxon>
        <taxon>malvids</taxon>
        <taxon>Malvales</taxon>
        <taxon>Malvaceae</taxon>
        <taxon>Malvoideae</taxon>
        <taxon>Gossypium</taxon>
    </lineage>
</organism>
<dbReference type="PaxDb" id="3635-A0A1U8PPU7"/>
<dbReference type="PANTHER" id="PTHR32108">
    <property type="entry name" value="DNA-DIRECTED RNA POLYMERASE SUBUNIT ALPHA"/>
    <property type="match status" value="1"/>
</dbReference>
<reference evidence="3" key="2">
    <citation type="submission" date="2025-08" db="UniProtKB">
        <authorList>
            <consortium name="RefSeq"/>
        </authorList>
    </citation>
    <scope>IDENTIFICATION</scope>
</reference>
<dbReference type="RefSeq" id="XP_016752358.1">
    <property type="nucleotide sequence ID" value="XM_016896869.1"/>
</dbReference>
<dbReference type="GeneID" id="107960533"/>
<protein>
    <submittedName>
        <fullName evidence="3">Uncharacterized protein</fullName>
    </submittedName>
</protein>
<name>A0A1U8PPU7_GOSHI</name>
<evidence type="ECO:0000313" key="2">
    <source>
        <dbReference type="Proteomes" id="UP000818029"/>
    </source>
</evidence>
<dbReference type="PANTHER" id="PTHR32108:SF5">
    <property type="entry name" value="DYNACTIN SUBUNIT 1-LIKE"/>
    <property type="match status" value="1"/>
</dbReference>
<sequence>MGYSKSVTVSQPKAMTAGQGSSRQESGAKQSNEKLQFTPILMTYKELYQSLFDAHVVAPFYLKPLQPPFQKWYDANAQCEYHAGIIGHSIENYTTFKKLVERFIQMGIVKFDNVPNTENPLTSHTDSGINAIDGGMGKRTKVDVSEVKTPLKRVWKEMARRGLVTSNSEGSDDEIKNYCEFHHEEGYGIQECEEFRVVIQGQMDNKEIEFYEETKEEKYIYASESASSVPKVNYLVVIISCPKNEAGIQMTSKIIIQKPAVFSYKDSKKVPWNYDCNVTVLGKERLASSLKEGQNIGGKVVEPEVPVNELVKEEEAKEFLKFLKHSEYSVVEQLHKQPAHISILALLLSSEVHRSALMKMLNETYVTNDISVNKLDRSVNNISADNFIFFNDYEIPPGGMGSTKALYITTKCKGYTLPGVLVDNGSVLNILPLSMSNRLPVDSSYIKGCQNIV</sequence>
<dbReference type="Proteomes" id="UP000818029">
    <property type="component" value="Chromosome A05"/>
</dbReference>
<gene>
    <name evidence="3" type="primary">LOC107960533</name>
</gene>
<feature type="region of interest" description="Disordered" evidence="1">
    <location>
        <begin position="1"/>
        <end position="31"/>
    </location>
</feature>
<dbReference type="KEGG" id="ghi:107960533"/>
<evidence type="ECO:0000313" key="3">
    <source>
        <dbReference type="RefSeq" id="XP_016752358.1"/>
    </source>
</evidence>
<dbReference type="AlphaFoldDB" id="A0A1U8PPU7"/>
<keyword evidence="2" id="KW-1185">Reference proteome</keyword>
<proteinExistence type="predicted"/>